<keyword evidence="2" id="KW-1185">Reference proteome</keyword>
<dbReference type="Proteomes" id="UP000232323">
    <property type="component" value="Unassembled WGS sequence"/>
</dbReference>
<name>A0A250WZN6_9CHLO</name>
<proteinExistence type="predicted"/>
<reference evidence="1 2" key="1">
    <citation type="submission" date="2017-08" db="EMBL/GenBank/DDBJ databases">
        <title>Acidophilic green algal genome provides insights into adaptation to an acidic environment.</title>
        <authorList>
            <person name="Hirooka S."/>
            <person name="Hirose Y."/>
            <person name="Kanesaki Y."/>
            <person name="Higuchi S."/>
            <person name="Fujiwara T."/>
            <person name="Onuma R."/>
            <person name="Era A."/>
            <person name="Ohbayashi R."/>
            <person name="Uzuka A."/>
            <person name="Nozaki H."/>
            <person name="Yoshikawa H."/>
            <person name="Miyagishima S.Y."/>
        </authorList>
    </citation>
    <scope>NUCLEOTIDE SEQUENCE [LARGE SCALE GENOMIC DNA]</scope>
    <source>
        <strain evidence="1 2">NIES-2499</strain>
    </source>
</reference>
<evidence type="ECO:0000313" key="1">
    <source>
        <dbReference type="EMBL" id="GAX75970.1"/>
    </source>
</evidence>
<comment type="caution">
    <text evidence="1">The sequence shown here is derived from an EMBL/GenBank/DDBJ whole genome shotgun (WGS) entry which is preliminary data.</text>
</comment>
<accession>A0A250WZN6</accession>
<organism evidence="1 2">
    <name type="scientific">Chlamydomonas eustigma</name>
    <dbReference type="NCBI Taxonomy" id="1157962"/>
    <lineage>
        <taxon>Eukaryota</taxon>
        <taxon>Viridiplantae</taxon>
        <taxon>Chlorophyta</taxon>
        <taxon>core chlorophytes</taxon>
        <taxon>Chlorophyceae</taxon>
        <taxon>CS clade</taxon>
        <taxon>Chlamydomonadales</taxon>
        <taxon>Chlamydomonadaceae</taxon>
        <taxon>Chlamydomonas</taxon>
    </lineage>
</organism>
<dbReference type="EMBL" id="BEGY01000014">
    <property type="protein sequence ID" value="GAX75970.1"/>
    <property type="molecule type" value="Genomic_DNA"/>
</dbReference>
<dbReference type="AlphaFoldDB" id="A0A250WZN6"/>
<gene>
    <name evidence="1" type="ORF">CEUSTIGMA_g3413.t1</name>
</gene>
<sequence>MLIHTPSPPCSFGNIQMTSTLIHRRPTISDYSDKNEPSRVVDDEELSQSLMCLRNFDPSSTSSSLPTPTPTLIRHLLSSSKGAGSQLLQLLRDAAPILHQGLESNLSVRETCKLLGYGLRDIHACLLEVDDALLEPLPDESESMEELRCCRQWLQQLQSFIMKLQRHVDNIMMDLVQSSRAATLRLLRESDPMEEEELVIRSRHPSCDNCSTSPPSTSQFSPPHSLSSISSIAADPVLSEDHLALWRVLLQSVTQQFDLAVQALDRIQIQALLDAEAVQQLEAEVVRLKIMAKCVYTRSRLSYKLYWEGKIAL</sequence>
<protein>
    <submittedName>
        <fullName evidence="1">Uncharacterized protein</fullName>
    </submittedName>
</protein>
<evidence type="ECO:0000313" key="2">
    <source>
        <dbReference type="Proteomes" id="UP000232323"/>
    </source>
</evidence>